<sequence length="218" mass="25180">MLKSLFPLICKNDTIKKINKLLSDFYGDFALSRGNKGGFMIIRLIVCILILGGLIIYRNNKLKTIKLEKKKTDSKVISLLYDKLSNVLLIFSAFDMVIGVMAREANNITSTIWRVLTIIFCFVMVIYTTKESVKSTIIIRKNDFILFINGEEKINFHDVKEINIINTANKYVYLITIFLKDGREYSIKGRDQYEMNKVVRLINEKIGYKALKEELANV</sequence>
<accession>A0A2X2YFA6</accession>
<evidence type="ECO:0000256" key="1">
    <source>
        <dbReference type="SAM" id="Phobius"/>
    </source>
</evidence>
<protein>
    <submittedName>
        <fullName evidence="2">Uncharacterized protein</fullName>
    </submittedName>
</protein>
<feature type="transmembrane region" description="Helical" evidence="1">
    <location>
        <begin position="108"/>
        <end position="127"/>
    </location>
</feature>
<evidence type="ECO:0000313" key="3">
    <source>
        <dbReference type="Proteomes" id="UP000249986"/>
    </source>
</evidence>
<gene>
    <name evidence="2" type="ORF">NCTC10719_03359</name>
</gene>
<feature type="transmembrane region" description="Helical" evidence="1">
    <location>
        <begin position="37"/>
        <end position="57"/>
    </location>
</feature>
<name>A0A2X2YFA6_CLOPF</name>
<feature type="transmembrane region" description="Helical" evidence="1">
    <location>
        <begin position="78"/>
        <end position="102"/>
    </location>
</feature>
<dbReference type="AlphaFoldDB" id="A0A2X2YFA6"/>
<evidence type="ECO:0000313" key="2">
    <source>
        <dbReference type="EMBL" id="SQB61673.1"/>
    </source>
</evidence>
<keyword evidence="1" id="KW-0472">Membrane</keyword>
<dbReference type="Proteomes" id="UP000249986">
    <property type="component" value="Unassembled WGS sequence"/>
</dbReference>
<keyword evidence="1" id="KW-0812">Transmembrane</keyword>
<keyword evidence="1" id="KW-1133">Transmembrane helix</keyword>
<dbReference type="EMBL" id="UAWG01000024">
    <property type="protein sequence ID" value="SQB61673.1"/>
    <property type="molecule type" value="Genomic_DNA"/>
</dbReference>
<organism evidence="2 3">
    <name type="scientific">Clostridium perfringens</name>
    <dbReference type="NCBI Taxonomy" id="1502"/>
    <lineage>
        <taxon>Bacteria</taxon>
        <taxon>Bacillati</taxon>
        <taxon>Bacillota</taxon>
        <taxon>Clostridia</taxon>
        <taxon>Eubacteriales</taxon>
        <taxon>Clostridiaceae</taxon>
        <taxon>Clostridium</taxon>
    </lineage>
</organism>
<proteinExistence type="predicted"/>
<reference evidence="2 3" key="1">
    <citation type="submission" date="2018-06" db="EMBL/GenBank/DDBJ databases">
        <authorList>
            <consortium name="Pathogen Informatics"/>
            <person name="Doyle S."/>
        </authorList>
    </citation>
    <scope>NUCLEOTIDE SEQUENCE [LARGE SCALE GENOMIC DNA]</scope>
    <source>
        <strain evidence="2 3">NCTC10719</strain>
    </source>
</reference>